<dbReference type="AlphaFoldDB" id="A0A4R6JC30"/>
<evidence type="ECO:0000256" key="2">
    <source>
        <dbReference type="SAM" id="Phobius"/>
    </source>
</evidence>
<dbReference type="Proteomes" id="UP000294901">
    <property type="component" value="Unassembled WGS sequence"/>
</dbReference>
<name>A0A4R6JC30_9ACTN</name>
<keyword evidence="4" id="KW-1185">Reference proteome</keyword>
<keyword evidence="2" id="KW-0472">Membrane</keyword>
<gene>
    <name evidence="3" type="ORF">C8E87_7518</name>
</gene>
<comment type="caution">
    <text evidence="3">The sequence shown here is derived from an EMBL/GenBank/DDBJ whole genome shotgun (WGS) entry which is preliminary data.</text>
</comment>
<keyword evidence="2" id="KW-1133">Transmembrane helix</keyword>
<organism evidence="3 4">
    <name type="scientific">Paractinoplanes brasiliensis</name>
    <dbReference type="NCBI Taxonomy" id="52695"/>
    <lineage>
        <taxon>Bacteria</taxon>
        <taxon>Bacillati</taxon>
        <taxon>Actinomycetota</taxon>
        <taxon>Actinomycetes</taxon>
        <taxon>Micromonosporales</taxon>
        <taxon>Micromonosporaceae</taxon>
        <taxon>Paractinoplanes</taxon>
    </lineage>
</organism>
<sequence length="192" mass="19977">MDQHWDEVLALGETVVRETYPAELDDFDTAADWFRTTGPPGRVLRPPVGMGVEFASIVPTVLSAVSLLVTAVFTAAGEELSRATKERLAAVFRRDRRPGAAALTPEQEREIYLLIRSRAAESLPGAEAQHLAEAVIGALRLRGSAPLDGPAAAGERGLSSGPVPNLGPDEAGSSGGAGAADERRPSGGPDAS</sequence>
<feature type="transmembrane region" description="Helical" evidence="2">
    <location>
        <begin position="54"/>
        <end position="77"/>
    </location>
</feature>
<evidence type="ECO:0000256" key="1">
    <source>
        <dbReference type="SAM" id="MobiDB-lite"/>
    </source>
</evidence>
<evidence type="ECO:0000313" key="4">
    <source>
        <dbReference type="Proteomes" id="UP000294901"/>
    </source>
</evidence>
<protein>
    <submittedName>
        <fullName evidence="3">Uncharacterized protein</fullName>
    </submittedName>
</protein>
<dbReference type="EMBL" id="SNWR01000002">
    <property type="protein sequence ID" value="TDO32076.1"/>
    <property type="molecule type" value="Genomic_DNA"/>
</dbReference>
<feature type="region of interest" description="Disordered" evidence="1">
    <location>
        <begin position="146"/>
        <end position="192"/>
    </location>
</feature>
<dbReference type="RefSeq" id="WP_133878093.1">
    <property type="nucleotide sequence ID" value="NZ_BOMD01000044.1"/>
</dbReference>
<evidence type="ECO:0000313" key="3">
    <source>
        <dbReference type="EMBL" id="TDO32076.1"/>
    </source>
</evidence>
<keyword evidence="2" id="KW-0812">Transmembrane</keyword>
<proteinExistence type="predicted"/>
<accession>A0A4R6JC30</accession>
<reference evidence="3 4" key="1">
    <citation type="submission" date="2019-03" db="EMBL/GenBank/DDBJ databases">
        <title>Sequencing the genomes of 1000 actinobacteria strains.</title>
        <authorList>
            <person name="Klenk H.-P."/>
        </authorList>
    </citation>
    <scope>NUCLEOTIDE SEQUENCE [LARGE SCALE GENOMIC DNA]</scope>
    <source>
        <strain evidence="3 4">DSM 43805</strain>
    </source>
</reference>